<dbReference type="GO" id="GO:0005886">
    <property type="term" value="C:plasma membrane"/>
    <property type="evidence" value="ECO:0007669"/>
    <property type="project" value="TreeGrafter"/>
</dbReference>
<evidence type="ECO:0000313" key="3">
    <source>
        <dbReference type="EMBL" id="CDO76633.1"/>
    </source>
</evidence>
<comment type="caution">
    <text evidence="3">The sequence shown here is derived from an EMBL/GenBank/DDBJ whole genome shotgun (WGS) entry which is preliminary data.</text>
</comment>
<feature type="coiled-coil region" evidence="1">
    <location>
        <begin position="143"/>
        <end position="206"/>
    </location>
</feature>
<dbReference type="PANTHER" id="PTHR31962">
    <property type="entry name" value="SPHINGOLIPID LONG CHAIN BASE-RESPONSIVE PROTEIN PIL1"/>
    <property type="match status" value="1"/>
</dbReference>
<sequence length="520" mass="55181">MQGLFSSLTDKAQSALNSTPFGRSGQGSDGGSSGQSSGSGGILKSHAFESIQHQLRTFQQQYSSSVSPVQKIITAEKGVAIDFDGVGHDARAFSKELYTWGQNEDEDIKDVSDRLAWMNYIQGALAATLAEQIDASRAPLKVLRDAENNLNGRRNIRANLETQISRIEHDQRRGMEQKLAELKRQLRQAEEEDEPLEKEVQLLKRKALRESERLKWEAMREYGEKLALIAQAAAALVPALPDIPPSQAHPYTGAQLTASVRKTLQQALDNYRVGDSVLYLQQPSAADLGRSDTRSFGVTHATELASISTADHRGKPGIPVTPPAISHDTPPQAPSHTANIAPPPTSSPIGASPVNVPKATSPPAHTASPPLNPAALNQAPAPIPIHAGSPTAVAAPDPLEPSVKVPTVTPTVAETGMPESAGPDGPGPASGSLLDLKQPTPSPAPGSTATSPGYASGSTAPSAGATQPNYESAEEEKRRLEREERERILAAGGSSNLHQDPDAKDQPPPDDGELPPYQEF</sequence>
<feature type="region of interest" description="Disordered" evidence="2">
    <location>
        <begin position="16"/>
        <end position="40"/>
    </location>
</feature>
<gene>
    <name evidence="3" type="ORF">BN946_scf184868.g47</name>
</gene>
<proteinExistence type="predicted"/>
<dbReference type="OrthoDB" id="5599269at2759"/>
<evidence type="ECO:0000313" key="4">
    <source>
        <dbReference type="Proteomes" id="UP000029665"/>
    </source>
</evidence>
<evidence type="ECO:0000256" key="1">
    <source>
        <dbReference type="SAM" id="Coils"/>
    </source>
</evidence>
<dbReference type="PANTHER" id="PTHR31962:SF1">
    <property type="entry name" value="SPHINGOLIPID LONG CHAIN BASE-RESPONSIVE PROTEIN PIL1"/>
    <property type="match status" value="1"/>
</dbReference>
<dbReference type="GO" id="GO:0008289">
    <property type="term" value="F:lipid binding"/>
    <property type="evidence" value="ECO:0007669"/>
    <property type="project" value="TreeGrafter"/>
</dbReference>
<dbReference type="Proteomes" id="UP000029665">
    <property type="component" value="Unassembled WGS sequence"/>
</dbReference>
<dbReference type="OMA" id="HHQLRSF"/>
<reference evidence="3" key="1">
    <citation type="submission" date="2014-01" db="EMBL/GenBank/DDBJ databases">
        <title>The genome of the white-rot fungus Pycnoporus cinnabarinus: a basidiomycete model with a versatile arsenal for lignocellulosic biomass breakdown.</title>
        <authorList>
            <person name="Levasseur A."/>
            <person name="Lomascolo A."/>
            <person name="Ruiz-Duenas F.J."/>
            <person name="Uzan E."/>
            <person name="Piumi F."/>
            <person name="Kues U."/>
            <person name="Ram A.F.J."/>
            <person name="Murat C."/>
            <person name="Haon M."/>
            <person name="Benoit I."/>
            <person name="Arfi Y."/>
            <person name="Chevret D."/>
            <person name="Drula E."/>
            <person name="Kwon M.J."/>
            <person name="Gouret P."/>
            <person name="Lesage-Meessen L."/>
            <person name="Lombard V."/>
            <person name="Mariette J."/>
            <person name="Noirot C."/>
            <person name="Park J."/>
            <person name="Patyshakuliyeva A."/>
            <person name="Wieneger R.A.B."/>
            <person name="Wosten H.A.B."/>
            <person name="Martin F."/>
            <person name="Coutinho P.M."/>
            <person name="de Vries R."/>
            <person name="Martinez A.T."/>
            <person name="Klopp C."/>
            <person name="Pontarotti P."/>
            <person name="Henrissat B."/>
            <person name="Record E."/>
        </authorList>
    </citation>
    <scope>NUCLEOTIDE SEQUENCE [LARGE SCALE GENOMIC DNA]</scope>
    <source>
        <strain evidence="3">BRFM137</strain>
    </source>
</reference>
<protein>
    <recommendedName>
        <fullName evidence="5">Sphingolipid long chain base-responsive protein LSP1</fullName>
    </recommendedName>
</protein>
<dbReference type="GO" id="GO:0070941">
    <property type="term" value="P:eisosome assembly"/>
    <property type="evidence" value="ECO:0007669"/>
    <property type="project" value="TreeGrafter"/>
</dbReference>
<dbReference type="InterPro" id="IPR028245">
    <property type="entry name" value="PIL1/LSP1"/>
</dbReference>
<dbReference type="STRING" id="5643.A0A060SVV3"/>
<feature type="compositionally biased region" description="Low complexity" evidence="2">
    <location>
        <begin position="357"/>
        <end position="380"/>
    </location>
</feature>
<dbReference type="GO" id="GO:0036286">
    <property type="term" value="C:eisosome filament"/>
    <property type="evidence" value="ECO:0007669"/>
    <property type="project" value="TreeGrafter"/>
</dbReference>
<feature type="compositionally biased region" description="Low complexity" evidence="2">
    <location>
        <begin position="445"/>
        <end position="466"/>
    </location>
</feature>
<dbReference type="InterPro" id="IPR027267">
    <property type="entry name" value="AH/BAR_dom_sf"/>
</dbReference>
<feature type="compositionally biased region" description="Basic and acidic residues" evidence="2">
    <location>
        <begin position="475"/>
        <end position="488"/>
    </location>
</feature>
<dbReference type="AlphaFoldDB" id="A0A060SVV3"/>
<keyword evidence="1" id="KW-0175">Coiled coil</keyword>
<evidence type="ECO:0008006" key="5">
    <source>
        <dbReference type="Google" id="ProtNLM"/>
    </source>
</evidence>
<feature type="compositionally biased region" description="Low complexity" evidence="2">
    <location>
        <begin position="401"/>
        <end position="432"/>
    </location>
</feature>
<keyword evidence="4" id="KW-1185">Reference proteome</keyword>
<dbReference type="HOGENOM" id="CLU_019994_0_0_1"/>
<name>A0A060SVV3_PYCCI</name>
<dbReference type="Gene3D" id="1.20.1270.60">
    <property type="entry name" value="Arfaptin homology (AH) domain/BAR domain"/>
    <property type="match status" value="1"/>
</dbReference>
<evidence type="ECO:0000256" key="2">
    <source>
        <dbReference type="SAM" id="MobiDB-lite"/>
    </source>
</evidence>
<accession>A0A060SVV3</accession>
<feature type="region of interest" description="Disordered" evidence="2">
    <location>
        <begin position="307"/>
        <end position="520"/>
    </location>
</feature>
<dbReference type="GO" id="GO:0006897">
    <property type="term" value="P:endocytosis"/>
    <property type="evidence" value="ECO:0007669"/>
    <property type="project" value="TreeGrafter"/>
</dbReference>
<dbReference type="EMBL" id="CCBP010000392">
    <property type="protein sequence ID" value="CDO76633.1"/>
    <property type="molecule type" value="Genomic_DNA"/>
</dbReference>
<feature type="compositionally biased region" description="Gly residues" evidence="2">
    <location>
        <begin position="24"/>
        <end position="40"/>
    </location>
</feature>
<dbReference type="Pfam" id="PF13805">
    <property type="entry name" value="Pil1"/>
    <property type="match status" value="1"/>
</dbReference>
<organism evidence="3 4">
    <name type="scientific">Pycnoporus cinnabarinus</name>
    <name type="common">Cinnabar-red polypore</name>
    <name type="synonym">Trametes cinnabarina</name>
    <dbReference type="NCBI Taxonomy" id="5643"/>
    <lineage>
        <taxon>Eukaryota</taxon>
        <taxon>Fungi</taxon>
        <taxon>Dikarya</taxon>
        <taxon>Basidiomycota</taxon>
        <taxon>Agaricomycotina</taxon>
        <taxon>Agaricomycetes</taxon>
        <taxon>Polyporales</taxon>
        <taxon>Polyporaceae</taxon>
        <taxon>Trametes</taxon>
    </lineage>
</organism>